<keyword evidence="1" id="KW-0472">Membrane</keyword>
<dbReference type="AlphaFoldDB" id="A0A2A8HAR4"/>
<sequence>MILNTPLFVKFSANKLTYLTKKFSPNNILESSIYRLPLYYIIFKSFPFMIFWLLSCDLYIINWTLKFF</sequence>
<feature type="transmembrane region" description="Helical" evidence="1">
    <location>
        <begin position="38"/>
        <end position="61"/>
    </location>
</feature>
<evidence type="ECO:0000313" key="3">
    <source>
        <dbReference type="Proteomes" id="UP000220841"/>
    </source>
</evidence>
<gene>
    <name evidence="2" type="ORF">CN585_21935</name>
</gene>
<reference evidence="2 3" key="1">
    <citation type="submission" date="2017-09" db="EMBL/GenBank/DDBJ databases">
        <title>Large-scale bioinformatics analysis of Bacillus genomes uncovers conserved roles of natural products in bacterial physiology.</title>
        <authorList>
            <consortium name="Agbiome Team Llc"/>
            <person name="Bleich R.M."/>
            <person name="Grubbs K.J."/>
            <person name="Santa Maria K.C."/>
            <person name="Allen S.E."/>
            <person name="Farag S."/>
            <person name="Shank E.A."/>
            <person name="Bowers A."/>
        </authorList>
    </citation>
    <scope>NUCLEOTIDE SEQUENCE [LARGE SCALE GENOMIC DNA]</scope>
    <source>
        <strain evidence="2 3">AFS021349</strain>
    </source>
</reference>
<organism evidence="2 3">
    <name type="scientific">Bacillus toyonensis</name>
    <dbReference type="NCBI Taxonomy" id="155322"/>
    <lineage>
        <taxon>Bacteria</taxon>
        <taxon>Bacillati</taxon>
        <taxon>Bacillota</taxon>
        <taxon>Bacilli</taxon>
        <taxon>Bacillales</taxon>
        <taxon>Bacillaceae</taxon>
        <taxon>Bacillus</taxon>
        <taxon>Bacillus cereus group</taxon>
    </lineage>
</organism>
<comment type="caution">
    <text evidence="2">The sequence shown here is derived from an EMBL/GenBank/DDBJ whole genome shotgun (WGS) entry which is preliminary data.</text>
</comment>
<evidence type="ECO:0000256" key="1">
    <source>
        <dbReference type="SAM" id="Phobius"/>
    </source>
</evidence>
<protein>
    <submittedName>
        <fullName evidence="2">Uncharacterized protein</fullName>
    </submittedName>
</protein>
<proteinExistence type="predicted"/>
<keyword evidence="1" id="KW-0812">Transmembrane</keyword>
<name>A0A2A8HAR4_9BACI</name>
<dbReference type="Proteomes" id="UP000220841">
    <property type="component" value="Unassembled WGS sequence"/>
</dbReference>
<accession>A0A2A8HAR4</accession>
<evidence type="ECO:0000313" key="2">
    <source>
        <dbReference type="EMBL" id="PEQ01108.1"/>
    </source>
</evidence>
<dbReference type="EMBL" id="NUBY01000123">
    <property type="protein sequence ID" value="PEQ01108.1"/>
    <property type="molecule type" value="Genomic_DNA"/>
</dbReference>
<keyword evidence="1" id="KW-1133">Transmembrane helix</keyword>